<evidence type="ECO:0000313" key="4">
    <source>
        <dbReference type="Proteomes" id="UP001626550"/>
    </source>
</evidence>
<dbReference type="CDD" id="cd00063">
    <property type="entry name" value="FN3"/>
    <property type="match status" value="1"/>
</dbReference>
<name>A0ABD2PRI3_9PLAT</name>
<feature type="region of interest" description="Disordered" evidence="1">
    <location>
        <begin position="107"/>
        <end position="127"/>
    </location>
</feature>
<organism evidence="3 4">
    <name type="scientific">Cichlidogyrus casuarinus</name>
    <dbReference type="NCBI Taxonomy" id="1844966"/>
    <lineage>
        <taxon>Eukaryota</taxon>
        <taxon>Metazoa</taxon>
        <taxon>Spiralia</taxon>
        <taxon>Lophotrochozoa</taxon>
        <taxon>Platyhelminthes</taxon>
        <taxon>Monogenea</taxon>
        <taxon>Monopisthocotylea</taxon>
        <taxon>Dactylogyridea</taxon>
        <taxon>Ancyrocephalidae</taxon>
        <taxon>Cichlidogyrus</taxon>
    </lineage>
</organism>
<dbReference type="InterPro" id="IPR003961">
    <property type="entry name" value="FN3_dom"/>
</dbReference>
<accession>A0ABD2PRI3</accession>
<evidence type="ECO:0000256" key="1">
    <source>
        <dbReference type="SAM" id="MobiDB-lite"/>
    </source>
</evidence>
<comment type="caution">
    <text evidence="3">The sequence shown here is derived from an EMBL/GenBank/DDBJ whole genome shotgun (WGS) entry which is preliminary data.</text>
</comment>
<dbReference type="SUPFAM" id="SSF49265">
    <property type="entry name" value="Fibronectin type III"/>
    <property type="match status" value="1"/>
</dbReference>
<dbReference type="EMBL" id="JBJKFK010003700">
    <property type="protein sequence ID" value="KAL3309633.1"/>
    <property type="molecule type" value="Genomic_DNA"/>
</dbReference>
<dbReference type="Proteomes" id="UP001626550">
    <property type="component" value="Unassembled WGS sequence"/>
</dbReference>
<dbReference type="PROSITE" id="PS50853">
    <property type="entry name" value="FN3"/>
    <property type="match status" value="1"/>
</dbReference>
<dbReference type="SMART" id="SM00060">
    <property type="entry name" value="FN3"/>
    <property type="match status" value="1"/>
</dbReference>
<gene>
    <name evidence="3" type="ORF">Ciccas_011818</name>
</gene>
<dbReference type="Pfam" id="PF00041">
    <property type="entry name" value="fn3"/>
    <property type="match status" value="1"/>
</dbReference>
<sequence length="149" mass="16965">QLQASAELVRRQRSVLAPPRNLRITPYSFGKLNISWSAPDDYRQIDSYELTLHNLTAVRRECTMDGPARENPDRVALTLRGDDTWTLVDNLLPDTFYRVEIRAASGQLRSPTERMPSSPRVPALPPRLAPKNVRPLCQIAKLIKEHNLL</sequence>
<proteinExistence type="predicted"/>
<keyword evidence="4" id="KW-1185">Reference proteome</keyword>
<dbReference type="InterPro" id="IPR013783">
    <property type="entry name" value="Ig-like_fold"/>
</dbReference>
<feature type="non-terminal residue" evidence="3">
    <location>
        <position position="1"/>
    </location>
</feature>
<feature type="domain" description="Fibronectin type-III" evidence="2">
    <location>
        <begin position="18"/>
        <end position="127"/>
    </location>
</feature>
<dbReference type="Gene3D" id="2.60.40.10">
    <property type="entry name" value="Immunoglobulins"/>
    <property type="match status" value="1"/>
</dbReference>
<dbReference type="InterPro" id="IPR036116">
    <property type="entry name" value="FN3_sf"/>
</dbReference>
<reference evidence="3 4" key="1">
    <citation type="submission" date="2024-11" db="EMBL/GenBank/DDBJ databases">
        <title>Adaptive evolution of stress response genes in parasites aligns with host niche diversity.</title>
        <authorList>
            <person name="Hahn C."/>
            <person name="Resl P."/>
        </authorList>
    </citation>
    <scope>NUCLEOTIDE SEQUENCE [LARGE SCALE GENOMIC DNA]</scope>
    <source>
        <strain evidence="3">EGGRZ-B1_66</strain>
        <tissue evidence="3">Body</tissue>
    </source>
</reference>
<evidence type="ECO:0000259" key="2">
    <source>
        <dbReference type="PROSITE" id="PS50853"/>
    </source>
</evidence>
<protein>
    <recommendedName>
        <fullName evidence="2">Fibronectin type-III domain-containing protein</fullName>
    </recommendedName>
</protein>
<dbReference type="AlphaFoldDB" id="A0ABD2PRI3"/>
<evidence type="ECO:0000313" key="3">
    <source>
        <dbReference type="EMBL" id="KAL3309633.1"/>
    </source>
</evidence>